<feature type="region of interest" description="Disordered" evidence="2">
    <location>
        <begin position="76"/>
        <end position="99"/>
    </location>
</feature>
<dbReference type="AlphaFoldDB" id="A0A379LQY6"/>
<evidence type="ECO:0000256" key="1">
    <source>
        <dbReference type="SAM" id="Coils"/>
    </source>
</evidence>
<organism evidence="3 4">
    <name type="scientific">Psychrobacter phenylpyruvicus</name>
    <dbReference type="NCBI Taxonomy" id="29432"/>
    <lineage>
        <taxon>Bacteria</taxon>
        <taxon>Pseudomonadati</taxon>
        <taxon>Pseudomonadota</taxon>
        <taxon>Gammaproteobacteria</taxon>
        <taxon>Moraxellales</taxon>
        <taxon>Moraxellaceae</taxon>
        <taxon>Psychrobacter</taxon>
    </lineage>
</organism>
<protein>
    <recommendedName>
        <fullName evidence="5">Mobilization protein C</fullName>
    </recommendedName>
</protein>
<feature type="compositionally biased region" description="Polar residues" evidence="2">
    <location>
        <begin position="90"/>
        <end position="99"/>
    </location>
</feature>
<keyword evidence="4" id="KW-1185">Reference proteome</keyword>
<evidence type="ECO:0000313" key="4">
    <source>
        <dbReference type="Proteomes" id="UP000254123"/>
    </source>
</evidence>
<evidence type="ECO:0000256" key="2">
    <source>
        <dbReference type="SAM" id="MobiDB-lite"/>
    </source>
</evidence>
<reference evidence="3 4" key="1">
    <citation type="submission" date="2018-06" db="EMBL/GenBank/DDBJ databases">
        <authorList>
            <consortium name="Pathogen Informatics"/>
            <person name="Doyle S."/>
        </authorList>
    </citation>
    <scope>NUCLEOTIDE SEQUENCE [LARGE SCALE GENOMIC DNA]</scope>
    <source>
        <strain evidence="3 4">NCTC10526</strain>
    </source>
</reference>
<evidence type="ECO:0008006" key="5">
    <source>
        <dbReference type="Google" id="ProtNLM"/>
    </source>
</evidence>
<feature type="compositionally biased region" description="Low complexity" evidence="2">
    <location>
        <begin position="80"/>
        <end position="89"/>
    </location>
</feature>
<dbReference type="EMBL" id="UGVC01000002">
    <property type="protein sequence ID" value="SUD98789.1"/>
    <property type="molecule type" value="Genomic_DNA"/>
</dbReference>
<proteinExistence type="predicted"/>
<sequence length="99" mass="11134">MATVEQKIAQKEAELARLKEKKRKLENAQKIVIGGMMLSMAKGNPIVSKKLLDWINEHVDRKTDLNRLESVIDELQKTASSQPSQPQQPVNQLGGQYGH</sequence>
<dbReference type="RefSeq" id="WP_063226722.1">
    <property type="nucleotide sequence ID" value="NZ_CAJHAQ010000004.1"/>
</dbReference>
<evidence type="ECO:0000313" key="3">
    <source>
        <dbReference type="EMBL" id="SUD98789.1"/>
    </source>
</evidence>
<dbReference type="Proteomes" id="UP000254123">
    <property type="component" value="Unassembled WGS sequence"/>
</dbReference>
<gene>
    <name evidence="3" type="ORF">NCTC10526_02768</name>
</gene>
<accession>A0A379LQY6</accession>
<name>A0A379LQY6_9GAMM</name>
<feature type="coiled-coil region" evidence="1">
    <location>
        <begin position="1"/>
        <end position="31"/>
    </location>
</feature>
<keyword evidence="1" id="KW-0175">Coiled coil</keyword>